<accession>A0A437PD03</accession>
<evidence type="ECO:0000256" key="5">
    <source>
        <dbReference type="RuleBase" id="RU362076"/>
    </source>
</evidence>
<comment type="function">
    <text evidence="4 5">Required for flagellar hook formation. May act as a scaffolding protein.</text>
</comment>
<dbReference type="Gene3D" id="2.60.40.4070">
    <property type="match status" value="1"/>
</dbReference>
<comment type="similarity">
    <text evidence="1 5">Belongs to the FlgD family.</text>
</comment>
<keyword evidence="3 5" id="KW-1005">Bacterial flagellum biogenesis</keyword>
<evidence type="ECO:0000256" key="6">
    <source>
        <dbReference type="SAM" id="MobiDB-lite"/>
    </source>
</evidence>
<evidence type="ECO:0000313" key="9">
    <source>
        <dbReference type="EMBL" id="RVU20115.1"/>
    </source>
</evidence>
<feature type="region of interest" description="Disordered" evidence="6">
    <location>
        <begin position="1"/>
        <end position="24"/>
    </location>
</feature>
<keyword evidence="9" id="KW-0282">Flagellum</keyword>
<dbReference type="InterPro" id="IPR025965">
    <property type="entry name" value="FlgD/Vpr_Ig-like"/>
</dbReference>
<dbReference type="OrthoDB" id="9785233at2"/>
<proteinExistence type="inferred from homology"/>
<dbReference type="Pfam" id="PF13860">
    <property type="entry name" value="FlgD_ig"/>
    <property type="match status" value="1"/>
</dbReference>
<evidence type="ECO:0000256" key="3">
    <source>
        <dbReference type="ARBA" id="ARBA00022795"/>
    </source>
</evidence>
<evidence type="ECO:0000259" key="8">
    <source>
        <dbReference type="Pfam" id="PF13861"/>
    </source>
</evidence>
<dbReference type="Proteomes" id="UP000286997">
    <property type="component" value="Unassembled WGS sequence"/>
</dbReference>
<dbReference type="InterPro" id="IPR025963">
    <property type="entry name" value="FLgD_Tudor"/>
</dbReference>
<organism evidence="9 10">
    <name type="scientific">Methylobacterium oryzihabitans</name>
    <dbReference type="NCBI Taxonomy" id="2499852"/>
    <lineage>
        <taxon>Bacteria</taxon>
        <taxon>Pseudomonadati</taxon>
        <taxon>Pseudomonadota</taxon>
        <taxon>Alphaproteobacteria</taxon>
        <taxon>Hyphomicrobiales</taxon>
        <taxon>Methylobacteriaceae</taxon>
        <taxon>Methylobacterium</taxon>
    </lineage>
</organism>
<reference evidence="9 10" key="1">
    <citation type="submission" date="2019-01" db="EMBL/GenBank/DDBJ databases">
        <authorList>
            <person name="Chen W.-M."/>
        </authorList>
    </citation>
    <scope>NUCLEOTIDE SEQUENCE [LARGE SCALE GENOMIC DNA]</scope>
    <source>
        <strain evidence="9 10">TER-1</strain>
    </source>
</reference>
<evidence type="ECO:0000259" key="7">
    <source>
        <dbReference type="Pfam" id="PF13860"/>
    </source>
</evidence>
<keyword evidence="9" id="KW-0966">Cell projection</keyword>
<keyword evidence="10" id="KW-1185">Reference proteome</keyword>
<feature type="domain" description="FlgD/Vpr Ig-like" evidence="7">
    <location>
        <begin position="113"/>
        <end position="182"/>
    </location>
</feature>
<sequence>MASSISTAGSGSASGTTTKSGSTTATGGSAIAGNFNQFLTILTTQLRNQNPLDPLDTNQFTQQLVQFASVEQQLKTNDLLSTMTTANKSATAASTAGLIGRTVTADGATSTLADGKASWTLTAARAAPKATITISDANGNVVATQSKALASGSQTFAWDGRTATGQLAPGGKYTVKVQATDATGQKVAVDTKVSGTISAIDLSGTEPMLTVDDAQVPLSSVQSLGSASS</sequence>
<keyword evidence="9" id="KW-0969">Cilium</keyword>
<evidence type="ECO:0000256" key="1">
    <source>
        <dbReference type="ARBA" id="ARBA00010577"/>
    </source>
</evidence>
<evidence type="ECO:0000256" key="2">
    <source>
        <dbReference type="ARBA" id="ARBA00016013"/>
    </source>
</evidence>
<dbReference type="AlphaFoldDB" id="A0A437PD03"/>
<feature type="domain" description="FlgD Tudor-like" evidence="8">
    <location>
        <begin position="92"/>
        <end position="222"/>
    </location>
</feature>
<dbReference type="GO" id="GO:0044781">
    <property type="term" value="P:bacterial-type flagellum organization"/>
    <property type="evidence" value="ECO:0007669"/>
    <property type="project" value="UniProtKB-UniRule"/>
</dbReference>
<dbReference type="InterPro" id="IPR005648">
    <property type="entry name" value="FlgD"/>
</dbReference>
<dbReference type="Pfam" id="PF03963">
    <property type="entry name" value="FlgD"/>
    <property type="match status" value="1"/>
</dbReference>
<evidence type="ECO:0000256" key="4">
    <source>
        <dbReference type="ARBA" id="ARBA00024746"/>
    </source>
</evidence>
<dbReference type="EMBL" id="SACP01000004">
    <property type="protein sequence ID" value="RVU20115.1"/>
    <property type="molecule type" value="Genomic_DNA"/>
</dbReference>
<dbReference type="Gene3D" id="2.30.30.910">
    <property type="match status" value="1"/>
</dbReference>
<comment type="caution">
    <text evidence="9">The sequence shown here is derived from an EMBL/GenBank/DDBJ whole genome shotgun (WGS) entry which is preliminary data.</text>
</comment>
<protein>
    <recommendedName>
        <fullName evidence="2 5">Basal-body rod modification protein FlgD</fullName>
    </recommendedName>
</protein>
<dbReference type="RefSeq" id="WP_127727835.1">
    <property type="nucleotide sequence ID" value="NZ_SACP01000004.1"/>
</dbReference>
<gene>
    <name evidence="9" type="ORF">EOE48_05750</name>
</gene>
<name>A0A437PD03_9HYPH</name>
<evidence type="ECO:0000313" key="10">
    <source>
        <dbReference type="Proteomes" id="UP000286997"/>
    </source>
</evidence>
<dbReference type="Pfam" id="PF13861">
    <property type="entry name" value="FLgD_tudor"/>
    <property type="match status" value="1"/>
</dbReference>